<comment type="similarity">
    <text evidence="2 10">Belongs to the GSP L family.</text>
</comment>
<keyword evidence="3 10" id="KW-0813">Transport</keyword>
<dbReference type="RefSeq" id="WP_044058514.1">
    <property type="nucleotide sequence ID" value="NZ_CAJXAX010000006.1"/>
</dbReference>
<evidence type="ECO:0000256" key="4">
    <source>
        <dbReference type="ARBA" id="ARBA00022475"/>
    </source>
</evidence>
<comment type="function">
    <text evidence="10">Inner membrane component of the type II secretion system required for the energy-dependent secretion of extracellular factors such as proteases and toxins from the periplasm.</text>
</comment>
<evidence type="ECO:0000256" key="3">
    <source>
        <dbReference type="ARBA" id="ARBA00022448"/>
    </source>
</evidence>
<gene>
    <name evidence="13" type="ORF">EP13_18620</name>
</gene>
<evidence type="ECO:0000313" key="13">
    <source>
        <dbReference type="EMBL" id="AIG00530.1"/>
    </source>
</evidence>
<keyword evidence="5" id="KW-0997">Cell inner membrane</keyword>
<dbReference type="GO" id="GO:0015628">
    <property type="term" value="P:protein secretion by the type II secretion system"/>
    <property type="evidence" value="ECO:0007669"/>
    <property type="project" value="InterPro"/>
</dbReference>
<dbReference type="InterPro" id="IPR024230">
    <property type="entry name" value="GspL_cyto_dom"/>
</dbReference>
<reference evidence="13 14" key="1">
    <citation type="submission" date="2014-06" db="EMBL/GenBank/DDBJ databases">
        <title>Genomes of Alteromonas australica, a world apart.</title>
        <authorList>
            <person name="Gonzaga A."/>
            <person name="Lopez-Perez M."/>
            <person name="Rodriguez-Valera F."/>
        </authorList>
    </citation>
    <scope>NUCLEOTIDE SEQUENCE [LARGE SCALE GENOMIC DNA]</scope>
    <source>
        <strain evidence="13 14">H 17</strain>
    </source>
</reference>
<dbReference type="SUPFAM" id="SSF53067">
    <property type="entry name" value="Actin-like ATPase domain"/>
    <property type="match status" value="2"/>
</dbReference>
<name>A0A075P0W7_9ALTE</name>
<dbReference type="EMBL" id="CP008849">
    <property type="protein sequence ID" value="AIG00530.1"/>
    <property type="molecule type" value="Genomic_DNA"/>
</dbReference>
<evidence type="ECO:0000256" key="7">
    <source>
        <dbReference type="ARBA" id="ARBA00022927"/>
    </source>
</evidence>
<dbReference type="InterPro" id="IPR025691">
    <property type="entry name" value="GspL_pp_dom"/>
</dbReference>
<evidence type="ECO:0000256" key="2">
    <source>
        <dbReference type="ARBA" id="ARBA00005318"/>
    </source>
</evidence>
<dbReference type="Pfam" id="PF12693">
    <property type="entry name" value="GspL_C"/>
    <property type="match status" value="1"/>
</dbReference>
<dbReference type="KEGG" id="aal:EP13_18620"/>
<evidence type="ECO:0000256" key="1">
    <source>
        <dbReference type="ARBA" id="ARBA00004377"/>
    </source>
</evidence>
<dbReference type="PIRSF" id="PIRSF015761">
    <property type="entry name" value="Protein_L"/>
    <property type="match status" value="1"/>
</dbReference>
<evidence type="ECO:0000259" key="12">
    <source>
        <dbReference type="Pfam" id="PF12693"/>
    </source>
</evidence>
<dbReference type="eggNOG" id="COG3297">
    <property type="taxonomic scope" value="Bacteria"/>
</dbReference>
<keyword evidence="9" id="KW-0472">Membrane</keyword>
<dbReference type="Proteomes" id="UP000056090">
    <property type="component" value="Chromosome"/>
</dbReference>
<dbReference type="GO" id="GO:0005886">
    <property type="term" value="C:plasma membrane"/>
    <property type="evidence" value="ECO:0007669"/>
    <property type="project" value="UniProtKB-SubCell"/>
</dbReference>
<dbReference type="InterPro" id="IPR007812">
    <property type="entry name" value="T2SS_protein-GspL"/>
</dbReference>
<feature type="domain" description="GspL periplasmic" evidence="12">
    <location>
        <begin position="244"/>
        <end position="397"/>
    </location>
</feature>
<dbReference type="GO" id="GO:0015627">
    <property type="term" value="C:type II protein secretion system complex"/>
    <property type="evidence" value="ECO:0007669"/>
    <property type="project" value="InterPro"/>
</dbReference>
<keyword evidence="14" id="KW-1185">Reference proteome</keyword>
<evidence type="ECO:0000256" key="5">
    <source>
        <dbReference type="ARBA" id="ARBA00022519"/>
    </source>
</evidence>
<keyword evidence="7 10" id="KW-0653">Protein transport</keyword>
<dbReference type="AlphaFoldDB" id="A0A075P0W7"/>
<keyword evidence="4" id="KW-1003">Cell membrane</keyword>
<evidence type="ECO:0000256" key="10">
    <source>
        <dbReference type="PIRNR" id="PIRNR015761"/>
    </source>
</evidence>
<dbReference type="Gene3D" id="3.30.420.380">
    <property type="match status" value="1"/>
</dbReference>
<dbReference type="InterPro" id="IPR043129">
    <property type="entry name" value="ATPase_NBD"/>
</dbReference>
<keyword evidence="8" id="KW-1133">Transmembrane helix</keyword>
<comment type="subcellular location">
    <subcellularLocation>
        <location evidence="1">Cell inner membrane</location>
        <topology evidence="1">Single-pass membrane protein</topology>
    </subcellularLocation>
</comment>
<evidence type="ECO:0000256" key="6">
    <source>
        <dbReference type="ARBA" id="ARBA00022692"/>
    </source>
</evidence>
<feature type="domain" description="GspL cytoplasmic actin-ATPase-like" evidence="11">
    <location>
        <begin position="4"/>
        <end position="237"/>
    </location>
</feature>
<protein>
    <recommendedName>
        <fullName evidence="10">Type II secretion system protein L</fullName>
        <shortName evidence="10">T2SS protein L</shortName>
    </recommendedName>
</protein>
<dbReference type="Gene3D" id="3.30.1360.100">
    <property type="entry name" value="General secretion pathway protein M, EpsM"/>
    <property type="match status" value="1"/>
</dbReference>
<dbReference type="Gene3D" id="3.30.420.370">
    <property type="match status" value="1"/>
</dbReference>
<evidence type="ECO:0000259" key="11">
    <source>
        <dbReference type="Pfam" id="PF05134"/>
    </source>
</evidence>
<proteinExistence type="inferred from homology"/>
<dbReference type="NCBIfam" id="TIGR01709">
    <property type="entry name" value="typeII_sec_gspL"/>
    <property type="match status" value="1"/>
</dbReference>
<sequence length="399" mass="43817">MEQLLVRLGATESDPISWIVYSTSEEEIIASGELTHADDLATLRERAGNRAVIALAPSSEVLLKWVTLPPRAGRKVLSALPFMLEDELATDISEQFFAIGPKQGDKQAVAVVSHEKLALWTQWLGDAGLFCDRLIPDVLAVPTTENGWSLLTMGEQLLVRQDTFKGIQGEQTWLLPTLSHFTAQHDGPVNITNYAGIDLTDTPNINVNDAPLDLPMQVLAKEAMTSNFNLLQGDYKVKRQTNTLWSQWRVAAVLAVLVLCTSLIDKGVTLYQLKAENAALKAQIDSAVKQGFPNLGAYRNVKLKLQSELDKLALGGGNASMLIMLEQLTPAFSSTKVKPQTLRFDANRTEIRIQAMGKTFESLEQFRRQAEAAGFLVEQGAINNRDDMVIGTVSIRSAS</sequence>
<keyword evidence="6" id="KW-0812">Transmembrane</keyword>
<dbReference type="GO" id="GO:0009276">
    <property type="term" value="C:Gram-negative-bacterium-type cell wall"/>
    <property type="evidence" value="ECO:0007669"/>
    <property type="project" value="InterPro"/>
</dbReference>
<evidence type="ECO:0000256" key="9">
    <source>
        <dbReference type="ARBA" id="ARBA00023136"/>
    </source>
</evidence>
<evidence type="ECO:0000256" key="8">
    <source>
        <dbReference type="ARBA" id="ARBA00022989"/>
    </source>
</evidence>
<dbReference type="CDD" id="cd24017">
    <property type="entry name" value="ASKHA_T2SSL_N"/>
    <property type="match status" value="1"/>
</dbReference>
<organism evidence="13 14">
    <name type="scientific">Alteromonas australica</name>
    <dbReference type="NCBI Taxonomy" id="589873"/>
    <lineage>
        <taxon>Bacteria</taxon>
        <taxon>Pseudomonadati</taxon>
        <taxon>Pseudomonadota</taxon>
        <taxon>Gammaproteobacteria</taxon>
        <taxon>Alteromonadales</taxon>
        <taxon>Alteromonadaceae</taxon>
        <taxon>Alteromonas/Salinimonas group</taxon>
        <taxon>Alteromonas</taxon>
    </lineage>
</organism>
<accession>A0A075P0W7</accession>
<dbReference type="GeneID" id="78256892"/>
<dbReference type="Pfam" id="PF05134">
    <property type="entry name" value="T2SSL"/>
    <property type="match status" value="1"/>
</dbReference>
<evidence type="ECO:0000313" key="14">
    <source>
        <dbReference type="Proteomes" id="UP000056090"/>
    </source>
</evidence>